<gene>
    <name evidence="3" type="ORF">EKO04_007259</name>
</gene>
<comment type="caution">
    <text evidence="3">The sequence shown here is derived from an EMBL/GenBank/DDBJ whole genome shotgun (WGS) entry which is preliminary data.</text>
</comment>
<evidence type="ECO:0000256" key="1">
    <source>
        <dbReference type="ARBA" id="ARBA00022801"/>
    </source>
</evidence>
<reference evidence="3" key="2">
    <citation type="submission" date="2020-09" db="EMBL/GenBank/DDBJ databases">
        <title>Reference genome assembly for Australian Ascochyta lentis isolate Al4.</title>
        <authorList>
            <person name="Lee R.C."/>
            <person name="Farfan-Caceres L.M."/>
            <person name="Debler J.W."/>
            <person name="Williams A.H."/>
            <person name="Henares B.M."/>
        </authorList>
    </citation>
    <scope>NUCLEOTIDE SEQUENCE</scope>
    <source>
        <strain evidence="3">Al4</strain>
    </source>
</reference>
<reference evidence="3" key="1">
    <citation type="submission" date="2018-12" db="EMBL/GenBank/DDBJ databases">
        <authorList>
            <person name="Syme R.A."/>
            <person name="Farfan-Caceres L."/>
            <person name="Lichtenzveig J."/>
        </authorList>
    </citation>
    <scope>NUCLEOTIDE SEQUENCE</scope>
    <source>
        <strain evidence="3">Al4</strain>
    </source>
</reference>
<keyword evidence="1" id="KW-0378">Hydrolase</keyword>
<dbReference type="Gene3D" id="3.60.15.10">
    <property type="entry name" value="Ribonuclease Z/Hydroxyacylglutathione hydrolase-like"/>
    <property type="match status" value="1"/>
</dbReference>
<evidence type="ECO:0000313" key="3">
    <source>
        <dbReference type="EMBL" id="KAF9694527.1"/>
    </source>
</evidence>
<sequence length="225" mass="24611">MNGIASPPHLISVENPALQLHDLPPIDAILLSHEDHVDNLDPAGRKLLDGRRVFTTPDGAKELAPRPGVVALKPWETVDALIGGVNFRFTGTPCQHIPGGEVTGFVLETNSFGVHSSGLPNAIWISGDTVYLDELVEIGKKWHIQVAQAHLGNAHAPMPSGIVQITMGGKEAIRLVKEIGADVMVPVHYESWKHFTEFGLTLPKLSRRRALRIERGGWNQVFPSW</sequence>
<dbReference type="InterPro" id="IPR001279">
    <property type="entry name" value="Metallo-B-lactamas"/>
</dbReference>
<organism evidence="3 4">
    <name type="scientific">Ascochyta lentis</name>
    <dbReference type="NCBI Taxonomy" id="205686"/>
    <lineage>
        <taxon>Eukaryota</taxon>
        <taxon>Fungi</taxon>
        <taxon>Dikarya</taxon>
        <taxon>Ascomycota</taxon>
        <taxon>Pezizomycotina</taxon>
        <taxon>Dothideomycetes</taxon>
        <taxon>Pleosporomycetidae</taxon>
        <taxon>Pleosporales</taxon>
        <taxon>Pleosporineae</taxon>
        <taxon>Didymellaceae</taxon>
        <taxon>Ascochyta</taxon>
    </lineage>
</organism>
<keyword evidence="4" id="KW-1185">Reference proteome</keyword>
<accession>A0A8H7J1I6</accession>
<dbReference type="InterPro" id="IPR036866">
    <property type="entry name" value="RibonucZ/Hydroxyglut_hydro"/>
</dbReference>
<dbReference type="PANTHER" id="PTHR43546:SF9">
    <property type="entry name" value="L-ASCORBATE-6-PHOSPHATE LACTONASE ULAG-RELATED"/>
    <property type="match status" value="1"/>
</dbReference>
<dbReference type="Proteomes" id="UP000651452">
    <property type="component" value="Unassembled WGS sequence"/>
</dbReference>
<dbReference type="GO" id="GO:0016787">
    <property type="term" value="F:hydrolase activity"/>
    <property type="evidence" value="ECO:0007669"/>
    <property type="project" value="UniProtKB-KW"/>
</dbReference>
<dbReference type="PANTHER" id="PTHR43546">
    <property type="entry name" value="UPF0173 METAL-DEPENDENT HYDROLASE MJ1163-RELATED"/>
    <property type="match status" value="1"/>
</dbReference>
<dbReference type="OrthoDB" id="332863at2759"/>
<dbReference type="InterPro" id="IPR050114">
    <property type="entry name" value="UPF0173_UPF0282_UlaG_hydrolase"/>
</dbReference>
<name>A0A8H7J1I6_9PLEO</name>
<feature type="domain" description="Metallo-beta-lactamase" evidence="2">
    <location>
        <begin position="15"/>
        <end position="189"/>
    </location>
</feature>
<protein>
    <recommendedName>
        <fullName evidence="2">Metallo-beta-lactamase domain-containing protein</fullName>
    </recommendedName>
</protein>
<proteinExistence type="predicted"/>
<dbReference type="Pfam" id="PF12706">
    <property type="entry name" value="Lactamase_B_2"/>
    <property type="match status" value="1"/>
</dbReference>
<dbReference type="EMBL" id="RZGK01000013">
    <property type="protein sequence ID" value="KAF9694527.1"/>
    <property type="molecule type" value="Genomic_DNA"/>
</dbReference>
<evidence type="ECO:0000313" key="4">
    <source>
        <dbReference type="Proteomes" id="UP000651452"/>
    </source>
</evidence>
<dbReference type="SUPFAM" id="SSF56281">
    <property type="entry name" value="Metallo-hydrolase/oxidoreductase"/>
    <property type="match status" value="1"/>
</dbReference>
<evidence type="ECO:0000259" key="2">
    <source>
        <dbReference type="Pfam" id="PF12706"/>
    </source>
</evidence>
<dbReference type="AlphaFoldDB" id="A0A8H7J1I6"/>